<gene>
    <name evidence="1" type="ORF">KIW84_032058</name>
</gene>
<evidence type="ECO:0000313" key="1">
    <source>
        <dbReference type="EMBL" id="KAI5426478.1"/>
    </source>
</evidence>
<proteinExistence type="predicted"/>
<organism evidence="1 2">
    <name type="scientific">Pisum sativum</name>
    <name type="common">Garden pea</name>
    <name type="synonym">Lathyrus oleraceus</name>
    <dbReference type="NCBI Taxonomy" id="3888"/>
    <lineage>
        <taxon>Eukaryota</taxon>
        <taxon>Viridiplantae</taxon>
        <taxon>Streptophyta</taxon>
        <taxon>Embryophyta</taxon>
        <taxon>Tracheophyta</taxon>
        <taxon>Spermatophyta</taxon>
        <taxon>Magnoliopsida</taxon>
        <taxon>eudicotyledons</taxon>
        <taxon>Gunneridae</taxon>
        <taxon>Pentapetalae</taxon>
        <taxon>rosids</taxon>
        <taxon>fabids</taxon>
        <taxon>Fabales</taxon>
        <taxon>Fabaceae</taxon>
        <taxon>Papilionoideae</taxon>
        <taxon>50 kb inversion clade</taxon>
        <taxon>NPAAA clade</taxon>
        <taxon>Hologalegina</taxon>
        <taxon>IRL clade</taxon>
        <taxon>Fabeae</taxon>
        <taxon>Lathyrus</taxon>
    </lineage>
</organism>
<reference evidence="1 2" key="1">
    <citation type="journal article" date="2022" name="Nat. Genet.">
        <title>Improved pea reference genome and pan-genome highlight genomic features and evolutionary characteristics.</title>
        <authorList>
            <person name="Yang T."/>
            <person name="Liu R."/>
            <person name="Luo Y."/>
            <person name="Hu S."/>
            <person name="Wang D."/>
            <person name="Wang C."/>
            <person name="Pandey M.K."/>
            <person name="Ge S."/>
            <person name="Xu Q."/>
            <person name="Li N."/>
            <person name="Li G."/>
            <person name="Huang Y."/>
            <person name="Saxena R.K."/>
            <person name="Ji Y."/>
            <person name="Li M."/>
            <person name="Yan X."/>
            <person name="He Y."/>
            <person name="Liu Y."/>
            <person name="Wang X."/>
            <person name="Xiang C."/>
            <person name="Varshney R.K."/>
            <person name="Ding H."/>
            <person name="Gao S."/>
            <person name="Zong X."/>
        </authorList>
    </citation>
    <scope>NUCLEOTIDE SEQUENCE [LARGE SCALE GENOMIC DNA]</scope>
    <source>
        <strain evidence="1 2">cv. Zhongwan 6</strain>
    </source>
</reference>
<comment type="caution">
    <text evidence="1">The sequence shown here is derived from an EMBL/GenBank/DDBJ whole genome shotgun (WGS) entry which is preliminary data.</text>
</comment>
<dbReference type="EMBL" id="JAMSHJ010000003">
    <property type="protein sequence ID" value="KAI5426478.1"/>
    <property type="molecule type" value="Genomic_DNA"/>
</dbReference>
<dbReference type="Proteomes" id="UP001058974">
    <property type="component" value="Chromosome 3"/>
</dbReference>
<sequence>MSDQRTLRELVIPDVDYNALCIEYHVAAESLIENMSLNFQQVTTRDNFMVQAKGVNEIQVFSSNKALETRIDELTSLVKQLMLPIPPPPPYNPPQVTTFSPSEPSLEELVKQMVVNSLQFQQRTDYSIQILQTQIGQLATSMNVMEQTQGSNELPAQTVVNPKGPNVSAISLRSKKVTEPAPEKNKKIVSVSPENKLEPFIVVEVEKTDFPTLSSFDNIYSCDDCTNTNLCAICVEIDVALQSDMRQPRNYLILDIVKKEITFTRSFNTFTYQRFFIDPGIQGECTNQSFKVNGHYPKLLHENPTLEEETVEELSFGNAAYAITYPP</sequence>
<name>A0A9D4XS70_PEA</name>
<keyword evidence="2" id="KW-1185">Reference proteome</keyword>
<protein>
    <submittedName>
        <fullName evidence="1">Uncharacterized protein</fullName>
    </submittedName>
</protein>
<dbReference type="AlphaFoldDB" id="A0A9D4XS70"/>
<evidence type="ECO:0000313" key="2">
    <source>
        <dbReference type="Proteomes" id="UP001058974"/>
    </source>
</evidence>
<dbReference type="Gramene" id="Psat03G0205800-T1">
    <property type="protein sequence ID" value="KAI5426478.1"/>
    <property type="gene ID" value="KIW84_032058"/>
</dbReference>
<accession>A0A9D4XS70</accession>